<keyword evidence="1" id="KW-0413">Isomerase</keyword>
<comment type="caution">
    <text evidence="1">The sequence shown here is derived from an EMBL/GenBank/DDBJ whole genome shotgun (WGS) entry which is preliminary data.</text>
</comment>
<name>A0A2S7KPB5_9FLAO</name>
<dbReference type="RefSeq" id="WP_104812390.1">
    <property type="nucleotide sequence ID" value="NZ_MQUB01000001.1"/>
</dbReference>
<evidence type="ECO:0000313" key="1">
    <source>
        <dbReference type="EMBL" id="PQB04465.1"/>
    </source>
</evidence>
<organism evidence="1 2">
    <name type="scientific">Aureitalea marina</name>
    <dbReference type="NCBI Taxonomy" id="930804"/>
    <lineage>
        <taxon>Bacteria</taxon>
        <taxon>Pseudomonadati</taxon>
        <taxon>Bacteroidota</taxon>
        <taxon>Flavobacteriia</taxon>
        <taxon>Flavobacteriales</taxon>
        <taxon>Flavobacteriaceae</taxon>
        <taxon>Aureitalea</taxon>
    </lineage>
</organism>
<reference evidence="1 2" key="1">
    <citation type="submission" date="2016-11" db="EMBL/GenBank/DDBJ databases">
        <title>Trade-off between light-utilization and light-protection in marine flavobacteria.</title>
        <authorList>
            <person name="Kumagai Y."/>
        </authorList>
    </citation>
    <scope>NUCLEOTIDE SEQUENCE [LARGE SCALE GENOMIC DNA]</scope>
    <source>
        <strain evidence="1 2">NBRC 107741</strain>
    </source>
</reference>
<protein>
    <submittedName>
        <fullName evidence="1">DNA topoisomerase IV</fullName>
    </submittedName>
</protein>
<accession>A0A2S7KPB5</accession>
<dbReference type="EMBL" id="MQUB01000001">
    <property type="protein sequence ID" value="PQB04465.1"/>
    <property type="molecule type" value="Genomic_DNA"/>
</dbReference>
<sequence>MKLTHALFASALIFLLGSCYQTERNCTDFKTGTFQFEALVGTEMLTTTFVRNDSIEIDYFQGKADTSAIRWINDCEYIVKKNNPRNMAEEKAIHMKILSTDGPFYTFEYNVVGQDRKERGTARKVDESQSNRPVDQ</sequence>
<evidence type="ECO:0000313" key="2">
    <source>
        <dbReference type="Proteomes" id="UP000239800"/>
    </source>
</evidence>
<gene>
    <name evidence="1" type="ORF">BST85_05785</name>
</gene>
<keyword evidence="2" id="KW-1185">Reference proteome</keyword>
<dbReference type="Proteomes" id="UP000239800">
    <property type="component" value="Unassembled WGS sequence"/>
</dbReference>
<proteinExistence type="predicted"/>
<dbReference type="OrthoDB" id="1202013at2"/>
<dbReference type="AlphaFoldDB" id="A0A2S7KPB5"/>
<dbReference type="GO" id="GO:0016853">
    <property type="term" value="F:isomerase activity"/>
    <property type="evidence" value="ECO:0007669"/>
    <property type="project" value="UniProtKB-KW"/>
</dbReference>
<dbReference type="PROSITE" id="PS51257">
    <property type="entry name" value="PROKAR_LIPOPROTEIN"/>
    <property type="match status" value="1"/>
</dbReference>